<protein>
    <recommendedName>
        <fullName evidence="4">Ubiquitin-like protease family profile domain-containing protein</fullName>
    </recommendedName>
</protein>
<name>A0A1A9ZQU7_GLOPL</name>
<keyword evidence="3" id="KW-0378">Hydrolase</keyword>
<dbReference type="Gene3D" id="3.40.395.10">
    <property type="entry name" value="Adenoviral Proteinase, Chain A"/>
    <property type="match status" value="1"/>
</dbReference>
<dbReference type="Pfam" id="PF02902">
    <property type="entry name" value="Peptidase_C48"/>
    <property type="match status" value="1"/>
</dbReference>
<organism evidence="5 6">
    <name type="scientific">Glossina pallidipes</name>
    <name type="common">Tsetse fly</name>
    <dbReference type="NCBI Taxonomy" id="7398"/>
    <lineage>
        <taxon>Eukaryota</taxon>
        <taxon>Metazoa</taxon>
        <taxon>Ecdysozoa</taxon>
        <taxon>Arthropoda</taxon>
        <taxon>Hexapoda</taxon>
        <taxon>Insecta</taxon>
        <taxon>Pterygota</taxon>
        <taxon>Neoptera</taxon>
        <taxon>Endopterygota</taxon>
        <taxon>Diptera</taxon>
        <taxon>Brachycera</taxon>
        <taxon>Muscomorpha</taxon>
        <taxon>Hippoboscoidea</taxon>
        <taxon>Glossinidae</taxon>
        <taxon>Glossina</taxon>
    </lineage>
</organism>
<dbReference type="VEuPathDB" id="VectorBase:GPAI022205"/>
<dbReference type="GO" id="GO:0006508">
    <property type="term" value="P:proteolysis"/>
    <property type="evidence" value="ECO:0007669"/>
    <property type="project" value="UniProtKB-KW"/>
</dbReference>
<sequence>MGKVTWLTTTERDVSAAVRRGRGIHPWLITILSQHRHNGQPAFTIQQEKKQQGKMIRHFMTYARVELYTDDFQRLAPERWPNDRVIEPYAKWLLQERTAASIREQELLRRQARRDKALKKKCVIIPICAQSHWRLAIVAHPDIATPTRAIYILDPIGGYSTEQIATNIRRYAEFLNMLKYQHDVNMDHHDTAEDAVLINEEPIIALTMIVVEKPMVTTNEIDDIKPTVGLLGGEVPPPRVEFGNNAEWAQLEEGDPLYQYLRAKYIGGAGTMTL</sequence>
<accession>A0A1A9ZQU7</accession>
<dbReference type="SUPFAM" id="SSF54001">
    <property type="entry name" value="Cysteine proteinases"/>
    <property type="match status" value="1"/>
</dbReference>
<evidence type="ECO:0000313" key="6">
    <source>
        <dbReference type="Proteomes" id="UP000092445"/>
    </source>
</evidence>
<dbReference type="STRING" id="7398.A0A1A9ZQU7"/>
<dbReference type="AlphaFoldDB" id="A0A1A9ZQU7"/>
<evidence type="ECO:0000256" key="1">
    <source>
        <dbReference type="ARBA" id="ARBA00005234"/>
    </source>
</evidence>
<keyword evidence="6" id="KW-1185">Reference proteome</keyword>
<feature type="domain" description="Ubiquitin-like protease family profile" evidence="4">
    <location>
        <begin position="113"/>
        <end position="180"/>
    </location>
</feature>
<dbReference type="GO" id="GO:0008234">
    <property type="term" value="F:cysteine-type peptidase activity"/>
    <property type="evidence" value="ECO:0007669"/>
    <property type="project" value="InterPro"/>
</dbReference>
<keyword evidence="2" id="KW-0645">Protease</keyword>
<evidence type="ECO:0000256" key="3">
    <source>
        <dbReference type="ARBA" id="ARBA00022801"/>
    </source>
</evidence>
<proteinExistence type="inferred from homology"/>
<evidence type="ECO:0000256" key="2">
    <source>
        <dbReference type="ARBA" id="ARBA00022670"/>
    </source>
</evidence>
<dbReference type="Proteomes" id="UP000092445">
    <property type="component" value="Unassembled WGS sequence"/>
</dbReference>
<dbReference type="EnsemblMetazoa" id="GPAI022205-RA">
    <property type="protein sequence ID" value="GPAI022205-PA"/>
    <property type="gene ID" value="GPAI022205"/>
</dbReference>
<reference evidence="6" key="1">
    <citation type="submission" date="2014-03" db="EMBL/GenBank/DDBJ databases">
        <authorList>
            <person name="Aksoy S."/>
            <person name="Warren W."/>
            <person name="Wilson R.K."/>
        </authorList>
    </citation>
    <scope>NUCLEOTIDE SEQUENCE [LARGE SCALE GENOMIC DNA]</scope>
    <source>
        <strain evidence="6">IAEA</strain>
    </source>
</reference>
<dbReference type="InterPro" id="IPR038765">
    <property type="entry name" value="Papain-like_cys_pep_sf"/>
</dbReference>
<dbReference type="InterPro" id="IPR003653">
    <property type="entry name" value="Peptidase_C48_C"/>
</dbReference>
<reference evidence="5" key="2">
    <citation type="submission" date="2020-05" db="UniProtKB">
        <authorList>
            <consortium name="EnsemblMetazoa"/>
        </authorList>
    </citation>
    <scope>IDENTIFICATION</scope>
    <source>
        <strain evidence="5">IAEA</strain>
    </source>
</reference>
<evidence type="ECO:0000259" key="4">
    <source>
        <dbReference type="Pfam" id="PF02902"/>
    </source>
</evidence>
<comment type="similarity">
    <text evidence="1">Belongs to the peptidase C48 family.</text>
</comment>
<evidence type="ECO:0000313" key="5">
    <source>
        <dbReference type="EnsemblMetazoa" id="GPAI022205-PA"/>
    </source>
</evidence>